<reference evidence="1 2" key="1">
    <citation type="submission" date="2019-05" db="EMBL/GenBank/DDBJ databases">
        <authorList>
            <consortium name="Pathogen Informatics"/>
        </authorList>
    </citation>
    <scope>NUCLEOTIDE SEQUENCE [LARGE SCALE GENOMIC DNA]</scope>
    <source>
        <strain evidence="1 2">NCTC13032</strain>
    </source>
</reference>
<dbReference type="EMBL" id="LR590464">
    <property type="protein sequence ID" value="VTP61960.1"/>
    <property type="molecule type" value="Genomic_DNA"/>
</dbReference>
<proteinExistence type="predicted"/>
<gene>
    <name evidence="1" type="ORF">NCTC13032_00095</name>
</gene>
<name>A0A4U9HDJ9_9ENTR</name>
<accession>A0A4U9HDJ9</accession>
<dbReference type="AlphaFoldDB" id="A0A4U9HDJ9"/>
<protein>
    <submittedName>
        <fullName evidence="1">Uncharacterized protein</fullName>
    </submittedName>
</protein>
<organism evidence="1 2">
    <name type="scientific">Leclercia adecarboxylata</name>
    <dbReference type="NCBI Taxonomy" id="83655"/>
    <lineage>
        <taxon>Bacteria</taxon>
        <taxon>Pseudomonadati</taxon>
        <taxon>Pseudomonadota</taxon>
        <taxon>Gammaproteobacteria</taxon>
        <taxon>Enterobacterales</taxon>
        <taxon>Enterobacteriaceae</taxon>
        <taxon>Leclercia</taxon>
    </lineage>
</organism>
<dbReference type="Proteomes" id="UP000310719">
    <property type="component" value="Chromosome"/>
</dbReference>
<evidence type="ECO:0000313" key="2">
    <source>
        <dbReference type="Proteomes" id="UP000310719"/>
    </source>
</evidence>
<sequence length="100" mass="11494">MIGRWPWLVDDGLRHRGFALLQVLRHHHAHGVTQTDFRQQIIKRGELHTLDFTLHVLFRDLCQLAAATQRVVEQTTAQAYRVVAFEVLQQLADLRAGLSS</sequence>
<evidence type="ECO:0000313" key="1">
    <source>
        <dbReference type="EMBL" id="VTP61960.1"/>
    </source>
</evidence>